<evidence type="ECO:0000259" key="1">
    <source>
        <dbReference type="Pfam" id="PF01323"/>
    </source>
</evidence>
<accession>A0A3P3E3Z4</accession>
<dbReference type="PANTHER" id="PTHR13887:SF41">
    <property type="entry name" value="THIOREDOXIN SUPERFAMILY PROTEIN"/>
    <property type="match status" value="1"/>
</dbReference>
<evidence type="ECO:0000313" key="2">
    <source>
        <dbReference type="EMBL" id="RRH81175.1"/>
    </source>
</evidence>
<proteinExistence type="predicted"/>
<dbReference type="PANTHER" id="PTHR13887">
    <property type="entry name" value="GLUTATHIONE S-TRANSFERASE KAPPA"/>
    <property type="match status" value="1"/>
</dbReference>
<evidence type="ECO:0000313" key="3">
    <source>
        <dbReference type="Proteomes" id="UP000271590"/>
    </source>
</evidence>
<dbReference type="RefSeq" id="WP_124961814.1">
    <property type="nucleotide sequence ID" value="NZ_RQXU01000032.1"/>
</dbReference>
<dbReference type="EMBL" id="RQXU01000032">
    <property type="protein sequence ID" value="RRH81175.1"/>
    <property type="molecule type" value="Genomic_DNA"/>
</dbReference>
<dbReference type="CDD" id="cd03024">
    <property type="entry name" value="DsbA_FrnE"/>
    <property type="match status" value="1"/>
</dbReference>
<dbReference type="InterPro" id="IPR036249">
    <property type="entry name" value="Thioredoxin-like_sf"/>
</dbReference>
<sequence>MKRVNVEVWSDFVCPWCWIAKRRLESAVAGVAGRIEVVVTPRAYRLAKGMAPQDFKNALYSKFGDATAADRMMSAVAENGAIEGLAYNFDTMRFGDTSAAHALVKSIESPEDRQRMIERLYQAATTDGINIFDRAVLVSLAEEVGVSTTSLDLDSRELASEIARDELAANRIANGVPLFVFNGKSYLSGAREVAVFEKALLDAAAEMPEPFHEDAGASCSIDGCTNEEATPPH</sequence>
<dbReference type="Proteomes" id="UP000271590">
    <property type="component" value="Unassembled WGS sequence"/>
</dbReference>
<reference evidence="2 3" key="1">
    <citation type="submission" date="2018-11" db="EMBL/GenBank/DDBJ databases">
        <title>The genome of Variovorax sp T529.</title>
        <authorList>
            <person name="Gao J."/>
        </authorList>
    </citation>
    <scope>NUCLEOTIDE SEQUENCE [LARGE SCALE GENOMIC DNA]</scope>
    <source>
        <strain evidence="2 3">T529</strain>
    </source>
</reference>
<dbReference type="Pfam" id="PF01323">
    <property type="entry name" value="DSBA"/>
    <property type="match status" value="1"/>
</dbReference>
<protein>
    <submittedName>
        <fullName evidence="2">DsbA family oxidoreductase</fullName>
    </submittedName>
</protein>
<gene>
    <name evidence="2" type="ORF">EH244_29365</name>
</gene>
<name>A0A3P3E3Z4_9BURK</name>
<comment type="caution">
    <text evidence="2">The sequence shown here is derived from an EMBL/GenBank/DDBJ whole genome shotgun (WGS) entry which is preliminary data.</text>
</comment>
<dbReference type="SUPFAM" id="SSF52833">
    <property type="entry name" value="Thioredoxin-like"/>
    <property type="match status" value="1"/>
</dbReference>
<feature type="domain" description="DSBA-like thioredoxin" evidence="1">
    <location>
        <begin position="6"/>
        <end position="200"/>
    </location>
</feature>
<dbReference type="AlphaFoldDB" id="A0A3P3E3Z4"/>
<dbReference type="GO" id="GO:0016491">
    <property type="term" value="F:oxidoreductase activity"/>
    <property type="evidence" value="ECO:0007669"/>
    <property type="project" value="InterPro"/>
</dbReference>
<dbReference type="InterPro" id="IPR001853">
    <property type="entry name" value="DSBA-like_thioredoxin_dom"/>
</dbReference>
<organism evidence="2 3">
    <name type="scientific">Variovorax beijingensis</name>
    <dbReference type="NCBI Taxonomy" id="2496117"/>
    <lineage>
        <taxon>Bacteria</taxon>
        <taxon>Pseudomonadati</taxon>
        <taxon>Pseudomonadota</taxon>
        <taxon>Betaproteobacteria</taxon>
        <taxon>Burkholderiales</taxon>
        <taxon>Comamonadaceae</taxon>
        <taxon>Variovorax</taxon>
    </lineage>
</organism>
<dbReference type="Gene3D" id="3.40.30.10">
    <property type="entry name" value="Glutaredoxin"/>
    <property type="match status" value="1"/>
</dbReference>